<evidence type="ECO:0000313" key="1">
    <source>
        <dbReference type="EMBL" id="KAJ3558310.1"/>
    </source>
</evidence>
<gene>
    <name evidence="1" type="ORF">NM688_g994</name>
</gene>
<protein>
    <submittedName>
        <fullName evidence="1">Uncharacterized protein</fullName>
    </submittedName>
</protein>
<dbReference type="EMBL" id="JANHOG010000096">
    <property type="protein sequence ID" value="KAJ3558310.1"/>
    <property type="molecule type" value="Genomic_DNA"/>
</dbReference>
<comment type="caution">
    <text evidence="1">The sequence shown here is derived from an EMBL/GenBank/DDBJ whole genome shotgun (WGS) entry which is preliminary data.</text>
</comment>
<keyword evidence="2" id="KW-1185">Reference proteome</keyword>
<accession>A0ACC1TCS3</accession>
<evidence type="ECO:0000313" key="2">
    <source>
        <dbReference type="Proteomes" id="UP001148662"/>
    </source>
</evidence>
<sequence>MSLNARRQTLRPWTVPQLAIQAVSPVGIPCRLSGEANEDDPGSPRLMSRVDGNNNFMNTSATTQYPCLYILSTERSSVLAF</sequence>
<organism evidence="1 2">
    <name type="scientific">Phlebia brevispora</name>
    <dbReference type="NCBI Taxonomy" id="194682"/>
    <lineage>
        <taxon>Eukaryota</taxon>
        <taxon>Fungi</taxon>
        <taxon>Dikarya</taxon>
        <taxon>Basidiomycota</taxon>
        <taxon>Agaricomycotina</taxon>
        <taxon>Agaricomycetes</taxon>
        <taxon>Polyporales</taxon>
        <taxon>Meruliaceae</taxon>
        <taxon>Phlebia</taxon>
    </lineage>
</organism>
<reference evidence="1" key="1">
    <citation type="submission" date="2022-07" db="EMBL/GenBank/DDBJ databases">
        <title>Genome Sequence of Phlebia brevispora.</title>
        <authorList>
            <person name="Buettner E."/>
        </authorList>
    </citation>
    <scope>NUCLEOTIDE SEQUENCE</scope>
    <source>
        <strain evidence="1">MPL23</strain>
    </source>
</reference>
<dbReference type="Proteomes" id="UP001148662">
    <property type="component" value="Unassembled WGS sequence"/>
</dbReference>
<proteinExistence type="predicted"/>
<name>A0ACC1TCS3_9APHY</name>